<comment type="caution">
    <text evidence="2">The sequence shown here is derived from an EMBL/GenBank/DDBJ whole genome shotgun (WGS) entry which is preliminary data.</text>
</comment>
<dbReference type="EMBL" id="JACJLT010000224">
    <property type="protein sequence ID" value="MBM6876217.1"/>
    <property type="molecule type" value="Genomic_DNA"/>
</dbReference>
<gene>
    <name evidence="2" type="ORF">H6A04_11295</name>
</gene>
<feature type="compositionally biased region" description="Low complexity" evidence="1">
    <location>
        <begin position="215"/>
        <end position="230"/>
    </location>
</feature>
<name>A0ABS2G525_FUSMR</name>
<feature type="compositionally biased region" description="Basic and acidic residues" evidence="1">
    <location>
        <begin position="179"/>
        <end position="214"/>
    </location>
</feature>
<sequence length="230" mass="26935">MRNKIIAIILLLVSIFLVITSLTSLKSYNLIKSGNNFIVNEKYQEGREMYEKALTIEKNNGIKLNILKSFYQEKNYEEVVKSEVEDGFLKGNSYAYLGDKAQDQNKEFYEKALEEYKLAMKKSKDINIKKNYEIVLKKLEDIKNQQNQEEKQKDENQNKQNNKENNNSDKDNQQNNDSKNNDQNKSKDNKENSSSENKQDKSQNSEKDFEKNNENNKNNNSEQNQNNSSN</sequence>
<evidence type="ECO:0000313" key="2">
    <source>
        <dbReference type="EMBL" id="MBM6876217.1"/>
    </source>
</evidence>
<evidence type="ECO:0008006" key="4">
    <source>
        <dbReference type="Google" id="ProtNLM"/>
    </source>
</evidence>
<evidence type="ECO:0000313" key="3">
    <source>
        <dbReference type="Proteomes" id="UP000728968"/>
    </source>
</evidence>
<protein>
    <recommendedName>
        <fullName evidence="4">Tetratricopeptide repeat protein</fullName>
    </recommendedName>
</protein>
<feature type="compositionally biased region" description="Basic and acidic residues" evidence="1">
    <location>
        <begin position="146"/>
        <end position="157"/>
    </location>
</feature>
<dbReference type="RefSeq" id="WP_204716833.1">
    <property type="nucleotide sequence ID" value="NZ_JACJLT010000224.1"/>
</dbReference>
<accession>A0ABS2G525</accession>
<keyword evidence="3" id="KW-1185">Reference proteome</keyword>
<feature type="non-terminal residue" evidence="2">
    <location>
        <position position="230"/>
    </location>
</feature>
<evidence type="ECO:0000256" key="1">
    <source>
        <dbReference type="SAM" id="MobiDB-lite"/>
    </source>
</evidence>
<organism evidence="2 3">
    <name type="scientific">Fusobacterium mortiferum</name>
    <dbReference type="NCBI Taxonomy" id="850"/>
    <lineage>
        <taxon>Bacteria</taxon>
        <taxon>Fusobacteriati</taxon>
        <taxon>Fusobacteriota</taxon>
        <taxon>Fusobacteriia</taxon>
        <taxon>Fusobacteriales</taxon>
        <taxon>Fusobacteriaceae</taxon>
        <taxon>Fusobacterium</taxon>
    </lineage>
</organism>
<feature type="region of interest" description="Disordered" evidence="1">
    <location>
        <begin position="146"/>
        <end position="230"/>
    </location>
</feature>
<reference evidence="2 3" key="1">
    <citation type="journal article" date="2021" name="Sci. Rep.">
        <title>The distribution of antibiotic resistance genes in chicken gut microbiota commensals.</title>
        <authorList>
            <person name="Juricova H."/>
            <person name="Matiasovicova J."/>
            <person name="Kubasova T."/>
            <person name="Cejkova D."/>
            <person name="Rychlik I."/>
        </authorList>
    </citation>
    <scope>NUCLEOTIDE SEQUENCE [LARGE SCALE GENOMIC DNA]</scope>
    <source>
        <strain evidence="2 3">An425</strain>
    </source>
</reference>
<dbReference type="Proteomes" id="UP000728968">
    <property type="component" value="Unassembled WGS sequence"/>
</dbReference>
<proteinExistence type="predicted"/>